<dbReference type="EMBL" id="JAACLJ010000005">
    <property type="protein sequence ID" value="KAF4585830.1"/>
    <property type="molecule type" value="Genomic_DNA"/>
</dbReference>
<feature type="compositionally biased region" description="Polar residues" evidence="1">
    <location>
        <begin position="200"/>
        <end position="219"/>
    </location>
</feature>
<evidence type="ECO:0000313" key="4">
    <source>
        <dbReference type="Proteomes" id="UP000562929"/>
    </source>
</evidence>
<dbReference type="InterPro" id="IPR024630">
    <property type="entry name" value="Stc1"/>
</dbReference>
<feature type="region of interest" description="Disordered" evidence="1">
    <location>
        <begin position="195"/>
        <end position="276"/>
    </location>
</feature>
<reference evidence="3 4" key="1">
    <citation type="journal article" date="2020" name="G3 (Bethesda)">
        <title>Genetic Underpinnings of Host Manipulation by Ophiocordyceps as Revealed by Comparative Transcriptomics.</title>
        <authorList>
            <person name="Will I."/>
            <person name="Das B."/>
            <person name="Trinh T."/>
            <person name="Brachmann A."/>
            <person name="Ohm R.A."/>
            <person name="de Bekker C."/>
        </authorList>
    </citation>
    <scope>NUCLEOTIDE SEQUENCE [LARGE SCALE GENOMIC DNA]</scope>
    <source>
        <strain evidence="3 4">EC05</strain>
    </source>
</reference>
<feature type="compositionally biased region" description="Low complexity" evidence="1">
    <location>
        <begin position="320"/>
        <end position="333"/>
    </location>
</feature>
<feature type="domain" description="Stc1" evidence="2">
    <location>
        <begin position="23"/>
        <end position="106"/>
    </location>
</feature>
<dbReference type="OrthoDB" id="3514033at2759"/>
<gene>
    <name evidence="3" type="ORF">GQ602_005135</name>
</gene>
<feature type="region of interest" description="Disordered" evidence="1">
    <location>
        <begin position="308"/>
        <end position="362"/>
    </location>
</feature>
<dbReference type="Proteomes" id="UP000562929">
    <property type="component" value="Unassembled WGS sequence"/>
</dbReference>
<proteinExistence type="predicted"/>
<organism evidence="3 4">
    <name type="scientific">Ophiocordyceps camponoti-floridani</name>
    <dbReference type="NCBI Taxonomy" id="2030778"/>
    <lineage>
        <taxon>Eukaryota</taxon>
        <taxon>Fungi</taxon>
        <taxon>Dikarya</taxon>
        <taxon>Ascomycota</taxon>
        <taxon>Pezizomycotina</taxon>
        <taxon>Sordariomycetes</taxon>
        <taxon>Hypocreomycetidae</taxon>
        <taxon>Hypocreales</taxon>
        <taxon>Ophiocordycipitaceae</taxon>
        <taxon>Ophiocordyceps</taxon>
    </lineage>
</organism>
<evidence type="ECO:0000259" key="2">
    <source>
        <dbReference type="Pfam" id="PF12898"/>
    </source>
</evidence>
<name>A0A8H4Q540_9HYPO</name>
<keyword evidence="4" id="KW-1185">Reference proteome</keyword>
<feature type="compositionally biased region" description="Polar residues" evidence="1">
    <location>
        <begin position="231"/>
        <end position="246"/>
    </location>
</feature>
<dbReference type="AlphaFoldDB" id="A0A8H4Q540"/>
<feature type="compositionally biased region" description="Polar residues" evidence="1">
    <location>
        <begin position="308"/>
        <end position="319"/>
    </location>
</feature>
<dbReference type="Pfam" id="PF12898">
    <property type="entry name" value="Stc1"/>
    <property type="match status" value="1"/>
</dbReference>
<evidence type="ECO:0000313" key="3">
    <source>
        <dbReference type="EMBL" id="KAF4585830.1"/>
    </source>
</evidence>
<evidence type="ECO:0000256" key="1">
    <source>
        <dbReference type="SAM" id="MobiDB-lite"/>
    </source>
</evidence>
<feature type="compositionally biased region" description="Low complexity" evidence="1">
    <location>
        <begin position="247"/>
        <end position="261"/>
    </location>
</feature>
<protein>
    <submittedName>
        <fullName evidence="3">Stc1 domain-containing protein</fullName>
    </submittedName>
</protein>
<accession>A0A8H4Q540</accession>
<sequence length="395" mass="42515">MPRSRKTPLDLGTGQPAAPTRFRCKVGGEWLPLTSFSNAQQKLVQRQIGRHGSGPVNPANSGMTCRDHSAASRTELRCELCTLIKPITEFSRNSRQSDENICKRCSAWDETQEPNVTPAPLETGHVSIEEMNREVWQQNYVESNDFFDELPRAPITELASLGLEDDTTVKARLSGIRSQNAGLTESEAMAKLVSDAMPNSGPNSGSSLYGGRSSESGSVHSMPPHLRGRYQSGSDLETATTDSLPVSSSSSQAGTGSVSGSALPPHLRKLASKGNSDQAAKIPFNAWGPDGNLRQGLKSVTANSSNNSQFFTDTSHTKPSSTSCSAANSTSGSDNGYKGKDKKPTRKGGFAKPPRLSRADMHQFDGCTPIGVAHIDPSIEQMRKMQYCQSEDSDY</sequence>
<comment type="caution">
    <text evidence="3">The sequence shown here is derived from an EMBL/GenBank/DDBJ whole genome shotgun (WGS) entry which is preliminary data.</text>
</comment>